<name>A0ACB9N500_9MYRT</name>
<evidence type="ECO:0000313" key="1">
    <source>
        <dbReference type="EMBL" id="KAI4331604.1"/>
    </source>
</evidence>
<accession>A0ACB9N500</accession>
<dbReference type="Proteomes" id="UP001057402">
    <property type="component" value="Chromosome 8"/>
</dbReference>
<dbReference type="EMBL" id="CM042887">
    <property type="protein sequence ID" value="KAI4331604.1"/>
    <property type="molecule type" value="Genomic_DNA"/>
</dbReference>
<organism evidence="1 2">
    <name type="scientific">Melastoma candidum</name>
    <dbReference type="NCBI Taxonomy" id="119954"/>
    <lineage>
        <taxon>Eukaryota</taxon>
        <taxon>Viridiplantae</taxon>
        <taxon>Streptophyta</taxon>
        <taxon>Embryophyta</taxon>
        <taxon>Tracheophyta</taxon>
        <taxon>Spermatophyta</taxon>
        <taxon>Magnoliopsida</taxon>
        <taxon>eudicotyledons</taxon>
        <taxon>Gunneridae</taxon>
        <taxon>Pentapetalae</taxon>
        <taxon>rosids</taxon>
        <taxon>malvids</taxon>
        <taxon>Myrtales</taxon>
        <taxon>Melastomataceae</taxon>
        <taxon>Melastomatoideae</taxon>
        <taxon>Melastomateae</taxon>
        <taxon>Melastoma</taxon>
    </lineage>
</organism>
<evidence type="ECO:0000313" key="2">
    <source>
        <dbReference type="Proteomes" id="UP001057402"/>
    </source>
</evidence>
<gene>
    <name evidence="1" type="ORF">MLD38_029779</name>
</gene>
<protein>
    <submittedName>
        <fullName evidence="1">Uncharacterized protein</fullName>
    </submittedName>
</protein>
<sequence>MYASNPMKEEDVPLNPVPYLSQAQGSDSSLTTRLGVACATARPADNPRSSVSLPIPDSVSVYHAYTVHPSQCSAVVQHIDAPLPVVWSFVRRFDDKHFVRSCHVISSPASGRNSVGSLRGIEVVSGLPAADSTELLEILNDGSHVISFSIVGRDHRLANYRSVTTLHEPGDGTGTVVVES</sequence>
<keyword evidence="2" id="KW-1185">Reference proteome</keyword>
<proteinExistence type="predicted"/>
<reference evidence="2" key="1">
    <citation type="journal article" date="2023" name="Front. Plant Sci.">
        <title>Chromosomal-level genome assembly of Melastoma candidum provides insights into trichome evolution.</title>
        <authorList>
            <person name="Zhong Y."/>
            <person name="Wu W."/>
            <person name="Sun C."/>
            <person name="Zou P."/>
            <person name="Liu Y."/>
            <person name="Dai S."/>
            <person name="Zhou R."/>
        </authorList>
    </citation>
    <scope>NUCLEOTIDE SEQUENCE [LARGE SCALE GENOMIC DNA]</scope>
</reference>
<comment type="caution">
    <text evidence="1">The sequence shown here is derived from an EMBL/GenBank/DDBJ whole genome shotgun (WGS) entry which is preliminary data.</text>
</comment>